<name>A0A699ZZM5_HAELA</name>
<protein>
    <submittedName>
        <fullName evidence="1">Lipoate-ligase A isoform X1</fullName>
    </submittedName>
</protein>
<gene>
    <name evidence="1" type="ORF">HaLaN_21663</name>
</gene>
<dbReference type="Gene3D" id="3.30.930.10">
    <property type="entry name" value="Bira Bifunctional Protein, Domain 2"/>
    <property type="match status" value="1"/>
</dbReference>
<keyword evidence="2" id="KW-1185">Reference proteome</keyword>
<evidence type="ECO:0000313" key="2">
    <source>
        <dbReference type="Proteomes" id="UP000485058"/>
    </source>
</evidence>
<dbReference type="EMBL" id="BLLF01002406">
    <property type="protein sequence ID" value="GFH23958.1"/>
    <property type="molecule type" value="Genomic_DNA"/>
</dbReference>
<dbReference type="PANTHER" id="PTHR43506:SF1">
    <property type="entry name" value="BPL_LPL CATALYTIC DOMAIN-CONTAINING PROTEIN"/>
    <property type="match status" value="1"/>
</dbReference>
<dbReference type="Proteomes" id="UP000485058">
    <property type="component" value="Unassembled WGS sequence"/>
</dbReference>
<proteinExistence type="predicted"/>
<sequence>MMSNAITGKRWLHHTSLLWDYDVQRMALLQQPARTPAYRQGRDHTSFVTRLSQHEPPVPNARAAFVERVVAAVRQLPGFRVQEVGMEEAAAVLAQRPLCGTRIVDLDGL</sequence>
<dbReference type="PANTHER" id="PTHR43506">
    <property type="entry name" value="BIOTIN/LIPOATE A/B PROTEIN LIGASE FAMILY"/>
    <property type="match status" value="1"/>
</dbReference>
<organism evidence="1 2">
    <name type="scientific">Haematococcus lacustris</name>
    <name type="common">Green alga</name>
    <name type="synonym">Haematococcus pluvialis</name>
    <dbReference type="NCBI Taxonomy" id="44745"/>
    <lineage>
        <taxon>Eukaryota</taxon>
        <taxon>Viridiplantae</taxon>
        <taxon>Chlorophyta</taxon>
        <taxon>core chlorophytes</taxon>
        <taxon>Chlorophyceae</taxon>
        <taxon>CS clade</taxon>
        <taxon>Chlamydomonadales</taxon>
        <taxon>Haematococcaceae</taxon>
        <taxon>Haematococcus</taxon>
    </lineage>
</organism>
<dbReference type="AlphaFoldDB" id="A0A699ZZM5"/>
<dbReference type="SUPFAM" id="SSF55681">
    <property type="entry name" value="Class II aaRS and biotin synthetases"/>
    <property type="match status" value="1"/>
</dbReference>
<keyword evidence="1" id="KW-0436">Ligase</keyword>
<dbReference type="InterPro" id="IPR045864">
    <property type="entry name" value="aa-tRNA-synth_II/BPL/LPL"/>
</dbReference>
<dbReference type="InterPro" id="IPR053264">
    <property type="entry name" value="Lipoate-ligase_2_inactive"/>
</dbReference>
<reference evidence="1 2" key="1">
    <citation type="submission" date="2020-02" db="EMBL/GenBank/DDBJ databases">
        <title>Draft genome sequence of Haematococcus lacustris strain NIES-144.</title>
        <authorList>
            <person name="Morimoto D."/>
            <person name="Nakagawa S."/>
            <person name="Yoshida T."/>
            <person name="Sawayama S."/>
        </authorList>
    </citation>
    <scope>NUCLEOTIDE SEQUENCE [LARGE SCALE GENOMIC DNA]</scope>
    <source>
        <strain evidence="1 2">NIES-144</strain>
    </source>
</reference>
<dbReference type="GO" id="GO:0016874">
    <property type="term" value="F:ligase activity"/>
    <property type="evidence" value="ECO:0007669"/>
    <property type="project" value="UniProtKB-KW"/>
</dbReference>
<evidence type="ECO:0000313" key="1">
    <source>
        <dbReference type="EMBL" id="GFH23958.1"/>
    </source>
</evidence>
<accession>A0A699ZZM5</accession>
<comment type="caution">
    <text evidence="1">The sequence shown here is derived from an EMBL/GenBank/DDBJ whole genome shotgun (WGS) entry which is preliminary data.</text>
</comment>